<dbReference type="STRING" id="74557.A0A1V9ZZZ4"/>
<evidence type="ECO:0000259" key="4">
    <source>
        <dbReference type="Pfam" id="PF00929"/>
    </source>
</evidence>
<dbReference type="InterPro" id="IPR051274">
    <property type="entry name" value="3-5_Exoribonuclease"/>
</dbReference>
<dbReference type="InterPro" id="IPR036397">
    <property type="entry name" value="RNaseH_sf"/>
</dbReference>
<dbReference type="PANTHER" id="PTHR23044">
    <property type="entry name" value="3'-5' EXONUCLEASE ERI1-RELATED"/>
    <property type="match status" value="1"/>
</dbReference>
<dbReference type="GO" id="GO:0000175">
    <property type="term" value="F:3'-5'-RNA exonuclease activity"/>
    <property type="evidence" value="ECO:0007669"/>
    <property type="project" value="InterPro"/>
</dbReference>
<keyword evidence="2" id="KW-0378">Hydrolase</keyword>
<feature type="domain" description="Exonuclease" evidence="4">
    <location>
        <begin position="16"/>
        <end position="134"/>
    </location>
</feature>
<organism evidence="5 6">
    <name type="scientific">Thraustotheca clavata</name>
    <dbReference type="NCBI Taxonomy" id="74557"/>
    <lineage>
        <taxon>Eukaryota</taxon>
        <taxon>Sar</taxon>
        <taxon>Stramenopiles</taxon>
        <taxon>Oomycota</taxon>
        <taxon>Saprolegniomycetes</taxon>
        <taxon>Saprolegniales</taxon>
        <taxon>Achlyaceae</taxon>
        <taxon>Thraustotheca</taxon>
    </lineage>
</organism>
<evidence type="ECO:0000256" key="2">
    <source>
        <dbReference type="ARBA" id="ARBA00022801"/>
    </source>
</evidence>
<gene>
    <name evidence="5" type="ORF">THRCLA_04367</name>
</gene>
<keyword evidence="1" id="KW-0540">Nuclease</keyword>
<dbReference type="InterPro" id="IPR012337">
    <property type="entry name" value="RNaseH-like_sf"/>
</dbReference>
<dbReference type="GO" id="GO:0003676">
    <property type="term" value="F:nucleic acid binding"/>
    <property type="evidence" value="ECO:0007669"/>
    <property type="project" value="InterPro"/>
</dbReference>
<dbReference type="OrthoDB" id="448399at2759"/>
<reference evidence="5 6" key="1">
    <citation type="journal article" date="2014" name="Genome Biol. Evol.">
        <title>The secreted proteins of Achlya hypogyna and Thraustotheca clavata identify the ancestral oomycete secretome and reveal gene acquisitions by horizontal gene transfer.</title>
        <authorList>
            <person name="Misner I."/>
            <person name="Blouin N."/>
            <person name="Leonard G."/>
            <person name="Richards T.A."/>
            <person name="Lane C.E."/>
        </authorList>
    </citation>
    <scope>NUCLEOTIDE SEQUENCE [LARGE SCALE GENOMIC DNA]</scope>
    <source>
        <strain evidence="5 6">ATCC 34112</strain>
    </source>
</reference>
<dbReference type="PANTHER" id="PTHR23044:SF61">
    <property type="entry name" value="3'-5' EXORIBONUCLEASE 1-RELATED"/>
    <property type="match status" value="1"/>
</dbReference>
<sequence>MSWCSAPKLRPNKWLLVFDLESTCGTSVPWYEKEIIECRILVVSVETRKRISEFHSYVRAGTFSDTLNPMCVQLTGVTQDQLNSAPTFVNFFKSMDAFCEPFKQEGILVTVDDWDLFTMLPAQCLRYNYELPTFYRRYLNLRTIMGEVFGKRPEDVTAMFHQLGMPLACYMSSGLEYGRHIAAIVEKILAKGYIFETNSQNKKRLNGSSKDDY</sequence>
<keyword evidence="3" id="KW-0269">Exonuclease</keyword>
<protein>
    <submittedName>
        <fullName evidence="5">ERI1 exoribonuclease 3-like</fullName>
    </submittedName>
</protein>
<comment type="caution">
    <text evidence="5">The sequence shown here is derived from an EMBL/GenBank/DDBJ whole genome shotgun (WGS) entry which is preliminary data.</text>
</comment>
<dbReference type="SUPFAM" id="SSF53098">
    <property type="entry name" value="Ribonuclease H-like"/>
    <property type="match status" value="1"/>
</dbReference>
<dbReference type="Gene3D" id="3.30.420.10">
    <property type="entry name" value="Ribonuclease H-like superfamily/Ribonuclease H"/>
    <property type="match status" value="1"/>
</dbReference>
<accession>A0A1V9ZZZ4</accession>
<dbReference type="InterPro" id="IPR013520">
    <property type="entry name" value="Ribonucl_H"/>
</dbReference>
<dbReference type="Pfam" id="PF00929">
    <property type="entry name" value="RNase_T"/>
    <property type="match status" value="1"/>
</dbReference>
<evidence type="ECO:0000313" key="5">
    <source>
        <dbReference type="EMBL" id="OQS03340.1"/>
    </source>
</evidence>
<evidence type="ECO:0000256" key="1">
    <source>
        <dbReference type="ARBA" id="ARBA00022722"/>
    </source>
</evidence>
<dbReference type="Proteomes" id="UP000243217">
    <property type="component" value="Unassembled WGS sequence"/>
</dbReference>
<dbReference type="AlphaFoldDB" id="A0A1V9ZZZ4"/>
<dbReference type="EMBL" id="JNBS01000930">
    <property type="protein sequence ID" value="OQS03340.1"/>
    <property type="molecule type" value="Genomic_DNA"/>
</dbReference>
<dbReference type="InterPro" id="IPR047201">
    <property type="entry name" value="ERI-1_3'hExo-like"/>
</dbReference>
<dbReference type="CDD" id="cd06133">
    <property type="entry name" value="ERI-1_3'hExo_like"/>
    <property type="match status" value="1"/>
</dbReference>
<evidence type="ECO:0000313" key="6">
    <source>
        <dbReference type="Proteomes" id="UP000243217"/>
    </source>
</evidence>
<proteinExistence type="predicted"/>
<keyword evidence="6" id="KW-1185">Reference proteome</keyword>
<evidence type="ECO:0000256" key="3">
    <source>
        <dbReference type="ARBA" id="ARBA00022839"/>
    </source>
</evidence>
<name>A0A1V9ZZZ4_9STRA</name>